<protein>
    <submittedName>
        <fullName evidence="1">Uncharacterized protein</fullName>
    </submittedName>
</protein>
<name>A0ABW5DZJ0_9BACT</name>
<reference evidence="2" key="1">
    <citation type="journal article" date="2019" name="Int. J. Syst. Evol. Microbiol.">
        <title>The Global Catalogue of Microorganisms (GCM) 10K type strain sequencing project: providing services to taxonomists for standard genome sequencing and annotation.</title>
        <authorList>
            <consortium name="The Broad Institute Genomics Platform"/>
            <consortium name="The Broad Institute Genome Sequencing Center for Infectious Disease"/>
            <person name="Wu L."/>
            <person name="Ma J."/>
        </authorList>
    </citation>
    <scope>NUCLEOTIDE SEQUENCE [LARGE SCALE GENOMIC DNA]</scope>
    <source>
        <strain evidence="2">JCM 16545</strain>
    </source>
</reference>
<dbReference type="RefSeq" id="WP_377092672.1">
    <property type="nucleotide sequence ID" value="NZ_JBHSJM010000001.1"/>
</dbReference>
<evidence type="ECO:0000313" key="2">
    <source>
        <dbReference type="Proteomes" id="UP001597297"/>
    </source>
</evidence>
<gene>
    <name evidence="1" type="ORF">ACFSQZ_03130</name>
</gene>
<dbReference type="EMBL" id="JBHUJC010000010">
    <property type="protein sequence ID" value="MFD2275452.1"/>
    <property type="molecule type" value="Genomic_DNA"/>
</dbReference>
<sequence>MKYINLQGELINLANACRIKKEDKEIVVYWPSIASSERAVKNLHRIFRYPSEEDCNTDWERITQTTGSNGSAGTF</sequence>
<accession>A0ABW5DZJ0</accession>
<dbReference type="Proteomes" id="UP001597297">
    <property type="component" value="Unassembled WGS sequence"/>
</dbReference>
<evidence type="ECO:0000313" key="1">
    <source>
        <dbReference type="EMBL" id="MFD2275452.1"/>
    </source>
</evidence>
<keyword evidence="2" id="KW-1185">Reference proteome</keyword>
<organism evidence="1 2">
    <name type="scientific">Rubritalea spongiae</name>
    <dbReference type="NCBI Taxonomy" id="430797"/>
    <lineage>
        <taxon>Bacteria</taxon>
        <taxon>Pseudomonadati</taxon>
        <taxon>Verrucomicrobiota</taxon>
        <taxon>Verrucomicrobiia</taxon>
        <taxon>Verrucomicrobiales</taxon>
        <taxon>Rubritaleaceae</taxon>
        <taxon>Rubritalea</taxon>
    </lineage>
</organism>
<comment type="caution">
    <text evidence="1">The sequence shown here is derived from an EMBL/GenBank/DDBJ whole genome shotgun (WGS) entry which is preliminary data.</text>
</comment>
<proteinExistence type="predicted"/>